<accession>A0A6I6DM85</accession>
<gene>
    <name evidence="1" type="ORF">SYNTR_1807</name>
</gene>
<dbReference type="OrthoDB" id="1924973at2"/>
<dbReference type="AlphaFoldDB" id="A0A6I6DM85"/>
<dbReference type="Pfam" id="PF14070">
    <property type="entry name" value="YjfB_motility"/>
    <property type="match status" value="1"/>
</dbReference>
<evidence type="ECO:0000313" key="2">
    <source>
        <dbReference type="Proteomes" id="UP000426444"/>
    </source>
</evidence>
<sequence>MDVAALSISLNESKLKQSASVSVLKMAMDTATQNCEMLTELMDNVKAMEQSVHPHIGGKIDVRG</sequence>
<keyword evidence="2" id="KW-1185">Reference proteome</keyword>
<dbReference type="KEGG" id="salq:SYNTR_1807"/>
<organism evidence="1 2">
    <name type="scientific">Candidatus Syntrophocurvum alkaliphilum</name>
    <dbReference type="NCBI Taxonomy" id="2293317"/>
    <lineage>
        <taxon>Bacteria</taxon>
        <taxon>Bacillati</taxon>
        <taxon>Bacillota</taxon>
        <taxon>Clostridia</taxon>
        <taxon>Eubacteriales</taxon>
        <taxon>Syntrophomonadaceae</taxon>
        <taxon>Candidatus Syntrophocurvum</taxon>
    </lineage>
</organism>
<name>A0A6I6DM85_9FIRM</name>
<evidence type="ECO:0000313" key="1">
    <source>
        <dbReference type="EMBL" id="QGU00401.1"/>
    </source>
</evidence>
<protein>
    <recommendedName>
        <fullName evidence="3">Motility protein</fullName>
    </recommendedName>
</protein>
<proteinExistence type="predicted"/>
<dbReference type="RefSeq" id="WP_156204188.1">
    <property type="nucleotide sequence ID" value="NZ_CP046457.1"/>
</dbReference>
<dbReference type="InterPro" id="IPR025906">
    <property type="entry name" value="YjfB_motility"/>
</dbReference>
<reference evidence="2" key="1">
    <citation type="journal article" date="2019" name="Microbiology">
        <title>Complete Genome Sequence of an Uncultured Bacterium of the Candidate Phylum Bipolaricaulota.</title>
        <authorList>
            <person name="Kadnikov V.V."/>
            <person name="Mardanov A.V."/>
            <person name="Beletsky A.V."/>
            <person name="Frank Y.A."/>
            <person name="Karnachuk O.V."/>
            <person name="Ravin N.V."/>
        </authorList>
    </citation>
    <scope>NUCLEOTIDE SEQUENCE [LARGE SCALE GENOMIC DNA]</scope>
</reference>
<dbReference type="Proteomes" id="UP000426444">
    <property type="component" value="Chromosome"/>
</dbReference>
<evidence type="ECO:0008006" key="3">
    <source>
        <dbReference type="Google" id="ProtNLM"/>
    </source>
</evidence>
<dbReference type="EMBL" id="CP046457">
    <property type="protein sequence ID" value="QGU00401.1"/>
    <property type="molecule type" value="Genomic_DNA"/>
</dbReference>